<evidence type="ECO:0000313" key="4">
    <source>
        <dbReference type="EMBL" id="OCF50873.1"/>
    </source>
</evidence>
<dbReference type="GO" id="GO:0009166">
    <property type="term" value="P:nucleotide catabolic process"/>
    <property type="evidence" value="ECO:0007669"/>
    <property type="project" value="TreeGrafter"/>
</dbReference>
<dbReference type="Gene3D" id="2.130.10.10">
    <property type="entry name" value="YVTN repeat-like/Quinoprotein amine dehydrogenase"/>
    <property type="match status" value="1"/>
</dbReference>
<dbReference type="PANTHER" id="PTHR47438">
    <property type="entry name" value="PHOSPHATE METABOLISM PROTEIN 8-RELATED"/>
    <property type="match status" value="1"/>
</dbReference>
<dbReference type="EMBL" id="CP144521">
    <property type="protein sequence ID" value="WWC68649.1"/>
    <property type="molecule type" value="Genomic_DNA"/>
</dbReference>
<dbReference type="EMBL" id="KI894009">
    <property type="protein sequence ID" value="OCF50873.1"/>
    <property type="molecule type" value="Genomic_DNA"/>
</dbReference>
<reference evidence="4" key="1">
    <citation type="submission" date="2013-07" db="EMBL/GenBank/DDBJ databases">
        <title>The Genome Sequence of Cryptococcus pinus CBS10737.</title>
        <authorList>
            <consortium name="The Broad Institute Genome Sequencing Platform"/>
            <person name="Cuomo C."/>
            <person name="Litvintseva A."/>
            <person name="Chen Y."/>
            <person name="Heitman J."/>
            <person name="Sun S."/>
            <person name="Springer D."/>
            <person name="Dromer F."/>
            <person name="Young S.K."/>
            <person name="Zeng Q."/>
            <person name="Gargeya S."/>
            <person name="Fitzgerald M."/>
            <person name="Abouelleil A."/>
            <person name="Alvarado L."/>
            <person name="Berlin A.M."/>
            <person name="Chapman S.B."/>
            <person name="Dewar J."/>
            <person name="Goldberg J."/>
            <person name="Griggs A."/>
            <person name="Gujja S."/>
            <person name="Hansen M."/>
            <person name="Howarth C."/>
            <person name="Imamovic A."/>
            <person name="Larimer J."/>
            <person name="McCowan C."/>
            <person name="Murphy C."/>
            <person name="Pearson M."/>
            <person name="Priest M."/>
            <person name="Roberts A."/>
            <person name="Saif S."/>
            <person name="Shea T."/>
            <person name="Sykes S."/>
            <person name="Wortman J."/>
            <person name="Nusbaum C."/>
            <person name="Birren B."/>
        </authorList>
    </citation>
    <scope>NUCLEOTIDE SEQUENCE [LARGE SCALE GENOMIC DNA]</scope>
    <source>
        <strain evidence="4">CBS 10737</strain>
    </source>
</reference>
<dbReference type="KEGG" id="kpin:30171300"/>
<dbReference type="PROSITE" id="PS50082">
    <property type="entry name" value="WD_REPEATS_2"/>
    <property type="match status" value="2"/>
</dbReference>
<keyword evidence="1" id="KW-0853">WD repeat</keyword>
<feature type="repeat" description="WD" evidence="1">
    <location>
        <begin position="365"/>
        <end position="396"/>
    </location>
</feature>
<dbReference type="RefSeq" id="XP_019012092.1">
    <property type="nucleotide sequence ID" value="XM_019154689.1"/>
</dbReference>
<dbReference type="OrthoDB" id="1065058at2759"/>
<accession>A0A1B9I5T4</accession>
<dbReference type="SUPFAM" id="SSF81383">
    <property type="entry name" value="F-box domain"/>
    <property type="match status" value="1"/>
</dbReference>
<reference evidence="5" key="2">
    <citation type="submission" date="2013-07" db="EMBL/GenBank/DDBJ databases">
        <authorList>
            <consortium name="The Broad Institute Genome Sequencing Platform"/>
            <person name="Cuomo C."/>
            <person name="Litvintseva A."/>
            <person name="Chen Y."/>
            <person name="Heitman J."/>
            <person name="Sun S."/>
            <person name="Springer D."/>
            <person name="Dromer F."/>
            <person name="Young S.K."/>
            <person name="Zeng Q."/>
            <person name="Gargeya S."/>
            <person name="Fitzgerald M."/>
            <person name="Abouelleil A."/>
            <person name="Alvarado L."/>
            <person name="Berlin A.M."/>
            <person name="Chapman S.B."/>
            <person name="Dewar J."/>
            <person name="Goldberg J."/>
            <person name="Griggs A."/>
            <person name="Gujja S."/>
            <person name="Hansen M."/>
            <person name="Howarth C."/>
            <person name="Imamovic A."/>
            <person name="Larimer J."/>
            <person name="McCowan C."/>
            <person name="Murphy C."/>
            <person name="Pearson M."/>
            <person name="Priest M."/>
            <person name="Roberts A."/>
            <person name="Saif S."/>
            <person name="Shea T."/>
            <person name="Sykes S."/>
            <person name="Wortman J."/>
            <person name="Nusbaum C."/>
            <person name="Birren B."/>
        </authorList>
    </citation>
    <scope>NUCLEOTIDE SEQUENCE</scope>
    <source>
        <strain evidence="5">CBS 10737</strain>
    </source>
</reference>
<dbReference type="GO" id="GO:0008252">
    <property type="term" value="F:nucleotidase activity"/>
    <property type="evidence" value="ECO:0007669"/>
    <property type="project" value="TreeGrafter"/>
</dbReference>
<evidence type="ECO:0000256" key="1">
    <source>
        <dbReference type="PROSITE-ProRule" id="PRU00221"/>
    </source>
</evidence>
<dbReference type="Pfam" id="PF00400">
    <property type="entry name" value="WD40"/>
    <property type="match status" value="2"/>
</dbReference>
<reference evidence="4" key="3">
    <citation type="submission" date="2016-07" db="EMBL/GenBank/DDBJ databases">
        <title>Evolution of pathogenesis and genome organization in the Tremellales.</title>
        <authorList>
            <person name="Cuomo C."/>
            <person name="Litvintseva A."/>
            <person name="Heitman J."/>
            <person name="Chen Y."/>
            <person name="Sun S."/>
            <person name="Springer D."/>
            <person name="Dromer F."/>
            <person name="Young S."/>
            <person name="Zeng Q."/>
            <person name="Chapman S."/>
            <person name="Gujja S."/>
            <person name="Saif S."/>
            <person name="Birren B."/>
        </authorList>
    </citation>
    <scope>NUCLEOTIDE SEQUENCE</scope>
    <source>
        <strain evidence="4">CBS 10737</strain>
    </source>
</reference>
<dbReference type="GO" id="GO:0006206">
    <property type="term" value="P:pyrimidine nucleobase metabolic process"/>
    <property type="evidence" value="ECO:0007669"/>
    <property type="project" value="TreeGrafter"/>
</dbReference>
<dbReference type="InterPro" id="IPR001810">
    <property type="entry name" value="F-box_dom"/>
</dbReference>
<proteinExistence type="predicted"/>
<reference evidence="5" key="4">
    <citation type="submission" date="2024-02" db="EMBL/GenBank/DDBJ databases">
        <title>Comparative genomics of Cryptococcus and Kwoniella reveals pathogenesis evolution and contrasting modes of karyotype evolution via chromosome fusion or intercentromeric recombination.</title>
        <authorList>
            <person name="Coelho M.A."/>
            <person name="David-Palma M."/>
            <person name="Shea T."/>
            <person name="Bowers K."/>
            <person name="McGinley-Smith S."/>
            <person name="Mohammad A.W."/>
            <person name="Gnirke A."/>
            <person name="Yurkov A.M."/>
            <person name="Nowrousian M."/>
            <person name="Sun S."/>
            <person name="Cuomo C.A."/>
            <person name="Heitman J."/>
        </authorList>
    </citation>
    <scope>NUCLEOTIDE SEQUENCE</scope>
    <source>
        <strain evidence="5">CBS 10737</strain>
    </source>
</reference>
<feature type="domain" description="F-box" evidence="3">
    <location>
        <begin position="268"/>
        <end position="314"/>
    </location>
</feature>
<dbReference type="Pfam" id="PF12937">
    <property type="entry name" value="F-box-like"/>
    <property type="match status" value="1"/>
</dbReference>
<dbReference type="PROSITE" id="PS50181">
    <property type="entry name" value="FBOX"/>
    <property type="match status" value="1"/>
</dbReference>
<protein>
    <recommendedName>
        <fullName evidence="3">F-box domain-containing protein</fullName>
    </recommendedName>
</protein>
<evidence type="ECO:0000256" key="2">
    <source>
        <dbReference type="SAM" id="MobiDB-lite"/>
    </source>
</evidence>
<feature type="compositionally biased region" description="Polar residues" evidence="2">
    <location>
        <begin position="34"/>
        <end position="47"/>
    </location>
</feature>
<dbReference type="InterPro" id="IPR001680">
    <property type="entry name" value="WD40_rpt"/>
</dbReference>
<dbReference type="SUPFAM" id="SSF50978">
    <property type="entry name" value="WD40 repeat-like"/>
    <property type="match status" value="1"/>
</dbReference>
<organism evidence="4">
    <name type="scientific">Kwoniella pini CBS 10737</name>
    <dbReference type="NCBI Taxonomy" id="1296096"/>
    <lineage>
        <taxon>Eukaryota</taxon>
        <taxon>Fungi</taxon>
        <taxon>Dikarya</taxon>
        <taxon>Basidiomycota</taxon>
        <taxon>Agaricomycotina</taxon>
        <taxon>Tremellomycetes</taxon>
        <taxon>Tremellales</taxon>
        <taxon>Cryptococcaceae</taxon>
        <taxon>Kwoniella</taxon>
    </lineage>
</organism>
<evidence type="ECO:0000259" key="3">
    <source>
        <dbReference type="PROSITE" id="PS50181"/>
    </source>
</evidence>
<gene>
    <name evidence="4" type="ORF">I206_02931</name>
    <name evidence="5" type="ORF">I206_102580</name>
</gene>
<feature type="compositionally biased region" description="Polar residues" evidence="2">
    <location>
        <begin position="636"/>
        <end position="647"/>
    </location>
</feature>
<name>A0A1B9I5T4_9TREE</name>
<evidence type="ECO:0000313" key="5">
    <source>
        <dbReference type="EMBL" id="WWC68649.1"/>
    </source>
</evidence>
<feature type="compositionally biased region" description="Low complexity" evidence="2">
    <location>
        <begin position="728"/>
        <end position="750"/>
    </location>
</feature>
<feature type="compositionally biased region" description="Low complexity" evidence="2">
    <location>
        <begin position="602"/>
        <end position="618"/>
    </location>
</feature>
<dbReference type="STRING" id="1296096.A0A1B9I5T4"/>
<dbReference type="PROSITE" id="PS50294">
    <property type="entry name" value="WD_REPEATS_REGION"/>
    <property type="match status" value="1"/>
</dbReference>
<feature type="repeat" description="WD" evidence="1">
    <location>
        <begin position="456"/>
        <end position="495"/>
    </location>
</feature>
<evidence type="ECO:0000313" key="6">
    <source>
        <dbReference type="Proteomes" id="UP000094020"/>
    </source>
</evidence>
<dbReference type="InterPro" id="IPR015943">
    <property type="entry name" value="WD40/YVTN_repeat-like_dom_sf"/>
</dbReference>
<dbReference type="AlphaFoldDB" id="A0A1B9I5T4"/>
<dbReference type="Proteomes" id="UP000094020">
    <property type="component" value="Chromosome 3"/>
</dbReference>
<dbReference type="PANTHER" id="PTHR47438:SF1">
    <property type="entry name" value="PHOSPHATE METABOLISM PROTEIN 8-RELATED"/>
    <property type="match status" value="1"/>
</dbReference>
<feature type="region of interest" description="Disordered" evidence="2">
    <location>
        <begin position="1"/>
        <end position="105"/>
    </location>
</feature>
<dbReference type="GeneID" id="30171300"/>
<dbReference type="Gene3D" id="1.20.1280.50">
    <property type="match status" value="1"/>
</dbReference>
<dbReference type="InterPro" id="IPR036322">
    <property type="entry name" value="WD40_repeat_dom_sf"/>
</dbReference>
<feature type="compositionally biased region" description="Low complexity" evidence="2">
    <location>
        <begin position="668"/>
        <end position="678"/>
    </location>
</feature>
<feature type="compositionally biased region" description="Basic and acidic residues" evidence="2">
    <location>
        <begin position="755"/>
        <end position="767"/>
    </location>
</feature>
<dbReference type="SMART" id="SM00320">
    <property type="entry name" value="WD40"/>
    <property type="match status" value="4"/>
</dbReference>
<sequence length="885" mass="97809">MQTKEIESPPANEKPNVPLRNRSVNAARKLTPLSGPNDNSLTTNVPSRPQPRKSLLGQVHVPSRRSSEPSPRNLQRDYFPVSPHTPASPEAIPSTSPLSWGADQPLGPDGFPDIFSEPTNWDDPITEEDWELRTETANGLEDADSPYASLETHYLRQITHYKNLLVRSQSSSSSSLHDLHSQLHYLRKLYHDLEAEHAQCGVKEKAKADEADFERRATEGLKNVMESTISDMDKNERIKLLGMIAEACHPSDINAQIAILEKYRKSRFDILSRVEEPIFVRILSLLDVKDILLLRNVSKGYNQLTRNDLLWKGLCRQLEWRDCEGEASLSHLYVTQAGSWEEMYKSLWKREQNWNSGTAQKVFLLKGHESYVTSLRLRGDVLISGSYDESIRIWHLPPLRTLTPAAIPQPLVIPAKSVSCLDYLPTEDVLVAGYHDVGRVQVWKKMAENWQLLHTLSGHLRGIRAVVINENHLVSAGADKALVVWSWRTGERIVRFGQQTNICIGIQLIHDYIVAVTVDGVIRTFSIRQREMMAQFKLSDIGRTLSGGSERQEWKAKMKDIGGGQGGVGMINWFEGQGRIMTCATREIIIRMSWEETEEVFSPVPSQSSSDSPATPSPSKRRIHNVSSPARALPATYTSTKLTSPLKPSTPLGPNPGKGNRRSVFDLSSRAESNSLSSPKPRFGSPLGRSAASNRSPGMPGHPSSEAALTPIGSKGQGGLGRASSPATQSSSPRESLSSSRRSSSLPQTSVNDITSEHDGRCKDMRRTVPLLTGPPKILEIIHAPDVEKGAIDVKGTRVVTSTRFAARSGANRHLYVGVSPSDTAGTNMIPVLGAWKDKSDLFDLQTPGKNPMSLVLDREKFVYGCTDGSIVVVGFQGNEHIADN</sequence>
<dbReference type="InterPro" id="IPR052791">
    <property type="entry name" value="SSM1_domain"/>
</dbReference>
<dbReference type="InterPro" id="IPR036047">
    <property type="entry name" value="F-box-like_dom_sf"/>
</dbReference>
<keyword evidence="6" id="KW-1185">Reference proteome</keyword>
<feature type="region of interest" description="Disordered" evidence="2">
    <location>
        <begin position="601"/>
        <end position="768"/>
    </location>
</feature>